<gene>
    <name evidence="3" type="ORF">SAMN05444921_101542</name>
</gene>
<evidence type="ECO:0000313" key="4">
    <source>
        <dbReference type="Proteomes" id="UP000199063"/>
    </source>
</evidence>
<proteinExistence type="predicted"/>
<dbReference type="InterPro" id="IPR052514">
    <property type="entry name" value="SAM-dependent_MTase"/>
</dbReference>
<dbReference type="InterPro" id="IPR006342">
    <property type="entry name" value="FkbM_mtfrase"/>
</dbReference>
<dbReference type="STRING" id="1196353.SAMN05444921_101542"/>
<keyword evidence="3" id="KW-0489">Methyltransferase</keyword>
<dbReference type="SUPFAM" id="SSF53335">
    <property type="entry name" value="S-adenosyl-L-methionine-dependent methyltransferases"/>
    <property type="match status" value="1"/>
</dbReference>
<dbReference type="AlphaFoldDB" id="A0A1G9N8S0"/>
<dbReference type="GO" id="GO:0032259">
    <property type="term" value="P:methylation"/>
    <property type="evidence" value="ECO:0007669"/>
    <property type="project" value="UniProtKB-KW"/>
</dbReference>
<dbReference type="InterPro" id="IPR029063">
    <property type="entry name" value="SAM-dependent_MTases_sf"/>
</dbReference>
<organism evidence="3 4">
    <name type="scientific">Streptomyces wuyuanensis</name>
    <dbReference type="NCBI Taxonomy" id="1196353"/>
    <lineage>
        <taxon>Bacteria</taxon>
        <taxon>Bacillati</taxon>
        <taxon>Actinomycetota</taxon>
        <taxon>Actinomycetes</taxon>
        <taxon>Kitasatosporales</taxon>
        <taxon>Streptomycetaceae</taxon>
        <taxon>Streptomyces</taxon>
    </lineage>
</organism>
<dbReference type="PANTHER" id="PTHR34203">
    <property type="entry name" value="METHYLTRANSFERASE, FKBM FAMILY PROTEIN"/>
    <property type="match status" value="1"/>
</dbReference>
<sequence>MESPPPTGSLVPRSEAVGKNTDTSALAADLRGRCRTLTRVTVHDTLRSARDSLFRFPGVQRAVRLATMRGCVPNAVWKRLHPTGVWTLRAPDGSGFRYASDADDILARSLIWTNMRHWEETTHPVFFDLARNARGFVDIGAFSGIYTLLACRANARLRAVAVEPNPAAMRKLRRNIEVNRLQDRVVLVEKALSSARGRAVLGIPADTTAASLLAAEPSNATVEVEVTTGDDAIGDLPVDLVKIDVEGLEPEVLSGMSRTISAHRPTIIAECLDGTALERLRGAVLELGYRQIRHLGRDGVVPAPPGFVPPPRYANFLVD</sequence>
<reference evidence="4" key="1">
    <citation type="submission" date="2016-10" db="EMBL/GenBank/DDBJ databases">
        <authorList>
            <person name="Varghese N."/>
            <person name="Submissions S."/>
        </authorList>
    </citation>
    <scope>NUCLEOTIDE SEQUENCE [LARGE SCALE GENOMIC DNA]</scope>
    <source>
        <strain evidence="4">CGMCC 4.7042</strain>
    </source>
</reference>
<dbReference type="PANTHER" id="PTHR34203:SF15">
    <property type="entry name" value="SLL1173 PROTEIN"/>
    <property type="match status" value="1"/>
</dbReference>
<protein>
    <submittedName>
        <fullName evidence="3">Methyltransferase, FkbM family</fullName>
    </submittedName>
</protein>
<dbReference type="Gene3D" id="3.40.50.150">
    <property type="entry name" value="Vaccinia Virus protein VP39"/>
    <property type="match status" value="1"/>
</dbReference>
<evidence type="ECO:0000313" key="3">
    <source>
        <dbReference type="EMBL" id="SDL82824.1"/>
    </source>
</evidence>
<dbReference type="NCBIfam" id="TIGR01444">
    <property type="entry name" value="fkbM_fam"/>
    <property type="match status" value="1"/>
</dbReference>
<dbReference type="Proteomes" id="UP000199063">
    <property type="component" value="Unassembled WGS sequence"/>
</dbReference>
<evidence type="ECO:0000256" key="1">
    <source>
        <dbReference type="SAM" id="MobiDB-lite"/>
    </source>
</evidence>
<dbReference type="EMBL" id="FNHI01000001">
    <property type="protein sequence ID" value="SDL82824.1"/>
    <property type="molecule type" value="Genomic_DNA"/>
</dbReference>
<accession>A0A1G9N8S0</accession>
<dbReference type="GO" id="GO:0008168">
    <property type="term" value="F:methyltransferase activity"/>
    <property type="evidence" value="ECO:0007669"/>
    <property type="project" value="UniProtKB-KW"/>
</dbReference>
<feature type="region of interest" description="Disordered" evidence="1">
    <location>
        <begin position="1"/>
        <end position="22"/>
    </location>
</feature>
<name>A0A1G9N8S0_9ACTN</name>
<dbReference type="Pfam" id="PF05050">
    <property type="entry name" value="Methyltransf_21"/>
    <property type="match status" value="1"/>
</dbReference>
<feature type="domain" description="Methyltransferase FkbM" evidence="2">
    <location>
        <begin position="138"/>
        <end position="290"/>
    </location>
</feature>
<evidence type="ECO:0000259" key="2">
    <source>
        <dbReference type="Pfam" id="PF05050"/>
    </source>
</evidence>
<keyword evidence="3" id="KW-0808">Transferase</keyword>
<keyword evidence="4" id="KW-1185">Reference proteome</keyword>